<keyword evidence="2" id="KW-1185">Reference proteome</keyword>
<proteinExistence type="predicted"/>
<evidence type="ECO:0000313" key="1">
    <source>
        <dbReference type="EMBL" id="KAK5995884.1"/>
    </source>
</evidence>
<dbReference type="Proteomes" id="UP001338125">
    <property type="component" value="Unassembled WGS sequence"/>
</dbReference>
<name>A0ABR0SV50_9HYPO</name>
<evidence type="ECO:0000313" key="2">
    <source>
        <dbReference type="Proteomes" id="UP001338125"/>
    </source>
</evidence>
<dbReference type="EMBL" id="JAVFKD010000004">
    <property type="protein sequence ID" value="KAK5995884.1"/>
    <property type="molecule type" value="Genomic_DNA"/>
</dbReference>
<protein>
    <submittedName>
        <fullName evidence="1">Uncharacterized protein</fullName>
    </submittedName>
</protein>
<sequence length="91" mass="9877">MVLASYKLFGTAFFGYAAYNGSYPTMPLDDPGSAWGCGSSRDRRAQLEKETLRDDECETMRKRTLCALGRFGLAGSKPALSGGVKFRGGVR</sequence>
<organism evidence="1 2">
    <name type="scientific">Cladobotryum mycophilum</name>
    <dbReference type="NCBI Taxonomy" id="491253"/>
    <lineage>
        <taxon>Eukaryota</taxon>
        <taxon>Fungi</taxon>
        <taxon>Dikarya</taxon>
        <taxon>Ascomycota</taxon>
        <taxon>Pezizomycotina</taxon>
        <taxon>Sordariomycetes</taxon>
        <taxon>Hypocreomycetidae</taxon>
        <taxon>Hypocreales</taxon>
        <taxon>Hypocreaceae</taxon>
        <taxon>Cladobotryum</taxon>
    </lineage>
</organism>
<reference evidence="1 2" key="1">
    <citation type="submission" date="2024-01" db="EMBL/GenBank/DDBJ databases">
        <title>Complete genome of Cladobotryum mycophilum ATHUM6906.</title>
        <authorList>
            <person name="Christinaki A.C."/>
            <person name="Myridakis A.I."/>
            <person name="Kouvelis V.N."/>
        </authorList>
    </citation>
    <scope>NUCLEOTIDE SEQUENCE [LARGE SCALE GENOMIC DNA]</scope>
    <source>
        <strain evidence="1 2">ATHUM6906</strain>
    </source>
</reference>
<comment type="caution">
    <text evidence="1">The sequence shown here is derived from an EMBL/GenBank/DDBJ whole genome shotgun (WGS) entry which is preliminary data.</text>
</comment>
<gene>
    <name evidence="1" type="ORF">PT974_04302</name>
</gene>
<accession>A0ABR0SV50</accession>